<dbReference type="STRING" id="362837.SCANT_v1c07310"/>
<dbReference type="EMBL" id="CP012622">
    <property type="protein sequence ID" value="ALD66637.1"/>
    <property type="molecule type" value="Genomic_DNA"/>
</dbReference>
<dbReference type="RefSeq" id="WP_053946390.1">
    <property type="nucleotide sequence ID" value="NZ_CP012622.1"/>
</dbReference>
<evidence type="ECO:0000313" key="1">
    <source>
        <dbReference type="EMBL" id="ALD66637.1"/>
    </source>
</evidence>
<dbReference type="OrthoDB" id="389192at2"/>
<reference evidence="1 2" key="1">
    <citation type="journal article" date="2015" name="Genome Announc.">
        <title>Complete Genome Sequence of Spiroplasma cantharicola CC-1T (DSM 21588), a Bacterium Isolated from Soldier Beetle (Cantharis carolinus).</title>
        <authorList>
            <person name="Lo W.S."/>
            <person name="Liu P.Y."/>
            <person name="Kuo C.H."/>
        </authorList>
    </citation>
    <scope>NUCLEOTIDE SEQUENCE [LARGE SCALE GENOMIC DNA]</scope>
    <source>
        <strain evidence="1 2">CC-1</strain>
    </source>
</reference>
<sequence>MFYRNNDFWNEKGAEYISSYLKLINIDNSKEEIFELLAENDYSEEEMLEDFDIEFLNHIKAWEVIRKMVLKVREFEEKYAKRFDELILDELVEIYEYLDPSKEYSYMFQGKTTESKDFLNKLKKIISKLTIVETFDSVLEYLLAAAFDLTSHQFLGKKTFLYFFWLFQAAMISRNHGIAVFEEKFELDRIMELKDEIVIYARQNNSRNFSYCAEFREFVALCRDKIDIFSNYERHKYE</sequence>
<name>A0A0M4K1U9_9MOLU</name>
<dbReference type="AlphaFoldDB" id="A0A0M4K1U9"/>
<accession>A0A0M4K1U9</accession>
<gene>
    <name evidence="1" type="ORF">SCANT_v1c07310</name>
</gene>
<dbReference type="KEGG" id="scj:SCANT_v1c07310"/>
<evidence type="ECO:0000313" key="2">
    <source>
        <dbReference type="Proteomes" id="UP000063919"/>
    </source>
</evidence>
<protein>
    <submittedName>
        <fullName evidence="1">Uncharacterized protein</fullName>
    </submittedName>
</protein>
<organism evidence="1 2">
    <name type="scientific">Spiroplasma cantharicola</name>
    <dbReference type="NCBI Taxonomy" id="362837"/>
    <lineage>
        <taxon>Bacteria</taxon>
        <taxon>Bacillati</taxon>
        <taxon>Mycoplasmatota</taxon>
        <taxon>Mollicutes</taxon>
        <taxon>Entomoplasmatales</taxon>
        <taxon>Spiroplasmataceae</taxon>
        <taxon>Spiroplasma</taxon>
    </lineage>
</organism>
<keyword evidence="2" id="KW-1185">Reference proteome</keyword>
<dbReference type="Proteomes" id="UP000063919">
    <property type="component" value="Chromosome"/>
</dbReference>
<dbReference type="PATRIC" id="fig|362837.3.peg.747"/>
<proteinExistence type="predicted"/>